<reference evidence="2" key="1">
    <citation type="submission" date="2020-06" db="EMBL/GenBank/DDBJ databases">
        <title>WGS assembly of Ceratodon purpureus strain R40.</title>
        <authorList>
            <person name="Carey S.B."/>
            <person name="Jenkins J."/>
            <person name="Shu S."/>
            <person name="Lovell J.T."/>
            <person name="Sreedasyam A."/>
            <person name="Maumus F."/>
            <person name="Tiley G.P."/>
            <person name="Fernandez-Pozo N."/>
            <person name="Barry K."/>
            <person name="Chen C."/>
            <person name="Wang M."/>
            <person name="Lipzen A."/>
            <person name="Daum C."/>
            <person name="Saski C.A."/>
            <person name="Payton A.C."/>
            <person name="Mcbreen J.C."/>
            <person name="Conrad R.E."/>
            <person name="Kollar L.M."/>
            <person name="Olsson S."/>
            <person name="Huttunen S."/>
            <person name="Landis J.B."/>
            <person name="Wickett N.J."/>
            <person name="Johnson M.G."/>
            <person name="Rensing S.A."/>
            <person name="Grimwood J."/>
            <person name="Schmutz J."/>
            <person name="Mcdaniel S.F."/>
        </authorList>
    </citation>
    <scope>NUCLEOTIDE SEQUENCE</scope>
    <source>
        <strain evidence="2">R40</strain>
    </source>
</reference>
<accession>A0A8T0J9K7</accession>
<dbReference type="AlphaFoldDB" id="A0A8T0J9K7"/>
<feature type="transmembrane region" description="Helical" evidence="1">
    <location>
        <begin position="6"/>
        <end position="24"/>
    </location>
</feature>
<dbReference type="EMBL" id="CM026421">
    <property type="protein sequence ID" value="KAG0591593.1"/>
    <property type="molecule type" value="Genomic_DNA"/>
</dbReference>
<sequence>MKWISFLYNSVVVIPVVWYCSILAHNQGLFSVRHSLHHGGRSILLNVYGVLFSSLHRQYDTSSSYWSICNLL</sequence>
<evidence type="ECO:0000313" key="3">
    <source>
        <dbReference type="Proteomes" id="UP000822688"/>
    </source>
</evidence>
<protein>
    <submittedName>
        <fullName evidence="2">Uncharacterized protein</fullName>
    </submittedName>
</protein>
<gene>
    <name evidence="2" type="ORF">KC19_1G186600</name>
</gene>
<keyword evidence="1" id="KW-0812">Transmembrane</keyword>
<evidence type="ECO:0000256" key="1">
    <source>
        <dbReference type="SAM" id="Phobius"/>
    </source>
</evidence>
<keyword evidence="3" id="KW-1185">Reference proteome</keyword>
<proteinExistence type="predicted"/>
<evidence type="ECO:0000313" key="2">
    <source>
        <dbReference type="EMBL" id="KAG0591593.1"/>
    </source>
</evidence>
<keyword evidence="1" id="KW-1133">Transmembrane helix</keyword>
<comment type="caution">
    <text evidence="2">The sequence shown here is derived from an EMBL/GenBank/DDBJ whole genome shotgun (WGS) entry which is preliminary data.</text>
</comment>
<organism evidence="2 3">
    <name type="scientific">Ceratodon purpureus</name>
    <name type="common">Fire moss</name>
    <name type="synonym">Dicranum purpureum</name>
    <dbReference type="NCBI Taxonomy" id="3225"/>
    <lineage>
        <taxon>Eukaryota</taxon>
        <taxon>Viridiplantae</taxon>
        <taxon>Streptophyta</taxon>
        <taxon>Embryophyta</taxon>
        <taxon>Bryophyta</taxon>
        <taxon>Bryophytina</taxon>
        <taxon>Bryopsida</taxon>
        <taxon>Dicranidae</taxon>
        <taxon>Pseudoditrichales</taxon>
        <taxon>Ditrichaceae</taxon>
        <taxon>Ceratodon</taxon>
    </lineage>
</organism>
<dbReference type="Proteomes" id="UP000822688">
    <property type="component" value="Chromosome 1"/>
</dbReference>
<name>A0A8T0J9K7_CERPU</name>
<keyword evidence="1" id="KW-0472">Membrane</keyword>